<feature type="transmembrane region" description="Helical" evidence="2">
    <location>
        <begin position="505"/>
        <end position="527"/>
    </location>
</feature>
<dbReference type="OrthoDB" id="410267at2759"/>
<feature type="domain" description="Major facilitator superfamily (MFS) profile" evidence="3">
    <location>
        <begin position="48"/>
        <end position="648"/>
    </location>
</feature>
<dbReference type="GO" id="GO:0016020">
    <property type="term" value="C:membrane"/>
    <property type="evidence" value="ECO:0007669"/>
    <property type="project" value="UniProtKB-SubCell"/>
</dbReference>
<dbReference type="PANTHER" id="PTHR11360">
    <property type="entry name" value="MONOCARBOXYLATE TRANSPORTER"/>
    <property type="match status" value="1"/>
</dbReference>
<keyword evidence="2" id="KW-1133">Transmembrane helix</keyword>
<dbReference type="AlphaFoldDB" id="A0A9P0GHA0"/>
<feature type="transmembrane region" description="Helical" evidence="2">
    <location>
        <begin position="140"/>
        <end position="167"/>
    </location>
</feature>
<protein>
    <recommendedName>
        <fullName evidence="3">Major facilitator superfamily (MFS) profile domain-containing protein</fullName>
    </recommendedName>
</protein>
<dbReference type="InterPro" id="IPR020846">
    <property type="entry name" value="MFS_dom"/>
</dbReference>
<organism evidence="4 5">
    <name type="scientific">Phaedon cochleariae</name>
    <name type="common">Mustard beetle</name>
    <dbReference type="NCBI Taxonomy" id="80249"/>
    <lineage>
        <taxon>Eukaryota</taxon>
        <taxon>Metazoa</taxon>
        <taxon>Ecdysozoa</taxon>
        <taxon>Arthropoda</taxon>
        <taxon>Hexapoda</taxon>
        <taxon>Insecta</taxon>
        <taxon>Pterygota</taxon>
        <taxon>Neoptera</taxon>
        <taxon>Endopterygota</taxon>
        <taxon>Coleoptera</taxon>
        <taxon>Polyphaga</taxon>
        <taxon>Cucujiformia</taxon>
        <taxon>Chrysomeloidea</taxon>
        <taxon>Chrysomelidae</taxon>
        <taxon>Chrysomelinae</taxon>
        <taxon>Chrysomelini</taxon>
        <taxon>Phaedon</taxon>
    </lineage>
</organism>
<dbReference type="PROSITE" id="PS50850">
    <property type="entry name" value="MFS"/>
    <property type="match status" value="1"/>
</dbReference>
<feature type="transmembrane region" description="Helical" evidence="2">
    <location>
        <begin position="463"/>
        <end position="485"/>
    </location>
</feature>
<evidence type="ECO:0000256" key="2">
    <source>
        <dbReference type="SAM" id="Phobius"/>
    </source>
</evidence>
<dbReference type="Pfam" id="PF07690">
    <property type="entry name" value="MFS_1"/>
    <property type="match status" value="2"/>
</dbReference>
<gene>
    <name evidence="4" type="ORF">PHAECO_LOCUS104</name>
</gene>
<keyword evidence="2" id="KW-0812">Transmembrane</keyword>
<dbReference type="Gene3D" id="1.20.1250.20">
    <property type="entry name" value="MFS general substrate transporter like domains"/>
    <property type="match status" value="2"/>
</dbReference>
<proteinExistence type="predicted"/>
<feature type="transmembrane region" description="Helical" evidence="2">
    <location>
        <begin position="534"/>
        <end position="553"/>
    </location>
</feature>
<feature type="transmembrane region" description="Helical" evidence="2">
    <location>
        <begin position="49"/>
        <end position="74"/>
    </location>
</feature>
<keyword evidence="5" id="KW-1185">Reference proteome</keyword>
<evidence type="ECO:0000256" key="1">
    <source>
        <dbReference type="ARBA" id="ARBA00004141"/>
    </source>
</evidence>
<feature type="transmembrane region" description="Helical" evidence="2">
    <location>
        <begin position="594"/>
        <end position="614"/>
    </location>
</feature>
<feature type="transmembrane region" description="Helical" evidence="2">
    <location>
        <begin position="112"/>
        <end position="134"/>
    </location>
</feature>
<dbReference type="Proteomes" id="UP001153737">
    <property type="component" value="Chromosome 1"/>
</dbReference>
<dbReference type="GO" id="GO:0008028">
    <property type="term" value="F:monocarboxylic acid transmembrane transporter activity"/>
    <property type="evidence" value="ECO:0007669"/>
    <property type="project" value="TreeGrafter"/>
</dbReference>
<comment type="subcellular location">
    <subcellularLocation>
        <location evidence="1">Membrane</location>
        <topology evidence="1">Multi-pass membrane protein</topology>
    </subcellularLocation>
</comment>
<feature type="transmembrane region" description="Helical" evidence="2">
    <location>
        <begin position="86"/>
        <end position="105"/>
    </location>
</feature>
<feature type="transmembrane region" description="Helical" evidence="2">
    <location>
        <begin position="626"/>
        <end position="645"/>
    </location>
</feature>
<dbReference type="InterPro" id="IPR011701">
    <property type="entry name" value="MFS"/>
</dbReference>
<evidence type="ECO:0000259" key="3">
    <source>
        <dbReference type="PROSITE" id="PS50850"/>
    </source>
</evidence>
<feature type="transmembrane region" description="Helical" evidence="2">
    <location>
        <begin position="174"/>
        <end position="193"/>
    </location>
</feature>
<dbReference type="EMBL" id="OU896707">
    <property type="protein sequence ID" value="CAH1115988.1"/>
    <property type="molecule type" value="Genomic_DNA"/>
</dbReference>
<dbReference type="SUPFAM" id="SSF103473">
    <property type="entry name" value="MFS general substrate transporter"/>
    <property type="match status" value="1"/>
</dbReference>
<dbReference type="CDD" id="cd17352">
    <property type="entry name" value="MFS_MCT_SLC16"/>
    <property type="match status" value="1"/>
</dbReference>
<feature type="transmembrane region" description="Helical" evidence="2">
    <location>
        <begin position="559"/>
        <end position="582"/>
    </location>
</feature>
<dbReference type="InterPro" id="IPR036259">
    <property type="entry name" value="MFS_trans_sf"/>
</dbReference>
<reference evidence="4" key="2">
    <citation type="submission" date="2022-10" db="EMBL/GenBank/DDBJ databases">
        <authorList>
            <consortium name="ENA_rothamsted_submissions"/>
            <consortium name="culmorum"/>
            <person name="King R."/>
        </authorList>
    </citation>
    <scope>NUCLEOTIDE SEQUENCE</scope>
</reference>
<accession>A0A9P0GHA0</accession>
<dbReference type="InterPro" id="IPR050327">
    <property type="entry name" value="Proton-linked_MCT"/>
</dbReference>
<name>A0A9P0GHA0_PHACE</name>
<evidence type="ECO:0000313" key="5">
    <source>
        <dbReference type="Proteomes" id="UP001153737"/>
    </source>
</evidence>
<keyword evidence="2" id="KW-0472">Membrane</keyword>
<sequence>MAHVPISKRKKSHEHDIHKFQGKESILTSQINLYVEETKPKIPDGGWGWMVLFAAFMLNTISEGVSFSFGLLLIEFLKEFGASKSATSWIGGLFLAIPLLAGPIGSAMVDRYGCVSMTILGGLVCATGFVLSVFADSLAVLYVTFGVVGGIGRGLTFVTAVVSLAFWFERRRTVAVGLAASGAGFGTIVFAPLTTRLLEGYGWRGTMLVLAGGFLNMCVCGAVMRDPAWIVRETQEKKSLKSNKDDKEVNSTNSKLNEIKLAFGNGEDVQVLLQRVDTKPDLTEKNRFRSVVDLPTFLKKNETVPVEVLKQLSENKELYQIVMENYPHLLSKCTSNQDLHVTDMSHARIPMKLSLKVKKADNVISEEDESTEINHHSSPLLPHDQIHHSKANIPSHSYLSHLKLNRPSIDAKSVPWKPQIFNMSISSPDVYKSTVKTIPQNASEKKWYSEFYQTVKSLVDFSLFLELHFLLLAISTVILFVWFIVPYFYLAEHMVRIGYSENQAAYSLSAIGFTNTAGMIILGWVGVRLNIAKTYAVCLLLCGVSIAFMMFLTDSYTMLMINSALFGLFFSSCFSLLPSLLAELVPLEDFTNSYGLILMCMGVGNLTGPPLAGFLFDWTGSWEQSFYQAAVWIIVCGVLVGIIPFTKNRRIIGSGPTLLERDNDAVMNYS</sequence>
<feature type="transmembrane region" description="Helical" evidence="2">
    <location>
        <begin position="205"/>
        <end position="224"/>
    </location>
</feature>
<evidence type="ECO:0000313" key="4">
    <source>
        <dbReference type="EMBL" id="CAH1115988.1"/>
    </source>
</evidence>
<reference evidence="4" key="1">
    <citation type="submission" date="2022-01" db="EMBL/GenBank/DDBJ databases">
        <authorList>
            <person name="King R."/>
        </authorList>
    </citation>
    <scope>NUCLEOTIDE SEQUENCE</scope>
</reference>
<dbReference type="PANTHER" id="PTHR11360:SF111">
    <property type="entry name" value="CHASKI, ISOFORM A"/>
    <property type="match status" value="1"/>
</dbReference>